<evidence type="ECO:0000259" key="4">
    <source>
        <dbReference type="Pfam" id="PF15915"/>
    </source>
</evidence>
<dbReference type="Pfam" id="PF15915">
    <property type="entry name" value="BAT"/>
    <property type="match status" value="1"/>
</dbReference>
<name>A0A2I8VM59_9EURY</name>
<gene>
    <name evidence="5" type="ORF">C2R22_16315</name>
</gene>
<protein>
    <submittedName>
        <fullName evidence="5">Bacterio-opsin activator</fullName>
    </submittedName>
</protein>
<feature type="domain" description="Bacterioopsin transcriptional activator GAF and HTH associated" evidence="4">
    <location>
        <begin position="5"/>
        <end position="132"/>
    </location>
</feature>
<dbReference type="EMBL" id="CP026309">
    <property type="protein sequence ID" value="AUV83013.1"/>
    <property type="molecule type" value="Genomic_DNA"/>
</dbReference>
<organism evidence="5 6">
    <name type="scientific">Salinigranum rubrum</name>
    <dbReference type="NCBI Taxonomy" id="755307"/>
    <lineage>
        <taxon>Archaea</taxon>
        <taxon>Methanobacteriati</taxon>
        <taxon>Methanobacteriota</taxon>
        <taxon>Stenosarchaea group</taxon>
        <taxon>Halobacteria</taxon>
        <taxon>Halobacteriales</taxon>
        <taxon>Haloferacaceae</taxon>
        <taxon>Salinigranum</taxon>
    </lineage>
</organism>
<sequence>MTEIVELSVSDDEFLLGRTLADAPDVRIELERIIPTGEAAVPFLWVRGTDLSAFEQEVVANEAVAALDRLDRLDGWSLYRIEWDDTPHSLLQGIDTTGGAILEARRDDDWTFRLRFPERGSVSRFYDYCREQDVSIRIERSFTLAEKSEVGRQFGLSREQREALLLALRKGYFDTPSQTSLSALAVEFDISEQALSNRIRRGTKTVLGEALLS</sequence>
<evidence type="ECO:0000256" key="2">
    <source>
        <dbReference type="ARBA" id="ARBA00023163"/>
    </source>
</evidence>
<proteinExistence type="predicted"/>
<dbReference type="KEGG" id="srub:C2R22_16315"/>
<accession>A0A2I8VM59</accession>
<keyword evidence="2" id="KW-0804">Transcription</keyword>
<feature type="domain" description="HTH bat-type" evidence="3">
    <location>
        <begin position="156"/>
        <end position="207"/>
    </location>
</feature>
<dbReference type="InterPro" id="IPR007050">
    <property type="entry name" value="HTH_bacterioopsin"/>
</dbReference>
<reference evidence="5 6" key="1">
    <citation type="submission" date="2018-01" db="EMBL/GenBank/DDBJ databases">
        <title>Complete genome sequence of Salinigranum rubrum GX10T, an extremely halophilic archaeon isolated from a marine solar saltern.</title>
        <authorList>
            <person name="Han S."/>
        </authorList>
    </citation>
    <scope>NUCLEOTIDE SEQUENCE [LARGE SCALE GENOMIC DNA]</scope>
    <source>
        <strain evidence="5 6">GX10</strain>
    </source>
</reference>
<dbReference type="OrthoDB" id="156233at2157"/>
<evidence type="ECO:0000259" key="3">
    <source>
        <dbReference type="Pfam" id="PF04967"/>
    </source>
</evidence>
<dbReference type="RefSeq" id="WP_103426702.1">
    <property type="nucleotide sequence ID" value="NZ_CP026309.1"/>
</dbReference>
<keyword evidence="1" id="KW-0805">Transcription regulation</keyword>
<dbReference type="InterPro" id="IPR031803">
    <property type="entry name" value="BAT_GAF/HTH-assoc"/>
</dbReference>
<dbReference type="AlphaFoldDB" id="A0A2I8VM59"/>
<dbReference type="Pfam" id="PF04967">
    <property type="entry name" value="HTH_10"/>
    <property type="match status" value="1"/>
</dbReference>
<keyword evidence="6" id="KW-1185">Reference proteome</keyword>
<dbReference type="Proteomes" id="UP000236584">
    <property type="component" value="Chromosome"/>
</dbReference>
<evidence type="ECO:0000313" key="5">
    <source>
        <dbReference type="EMBL" id="AUV83013.1"/>
    </source>
</evidence>
<dbReference type="PANTHER" id="PTHR34236">
    <property type="entry name" value="DIMETHYL SULFOXIDE REDUCTASE TRANSCRIPTIONAL ACTIVATOR"/>
    <property type="match status" value="1"/>
</dbReference>
<evidence type="ECO:0000313" key="6">
    <source>
        <dbReference type="Proteomes" id="UP000236584"/>
    </source>
</evidence>
<evidence type="ECO:0000256" key="1">
    <source>
        <dbReference type="ARBA" id="ARBA00023015"/>
    </source>
</evidence>
<dbReference type="PANTHER" id="PTHR34236:SF1">
    <property type="entry name" value="DIMETHYL SULFOXIDE REDUCTASE TRANSCRIPTIONAL ACTIVATOR"/>
    <property type="match status" value="1"/>
</dbReference>
<dbReference type="GeneID" id="35593689"/>